<dbReference type="Pfam" id="PF00759">
    <property type="entry name" value="Glyco_hydro_9"/>
    <property type="match status" value="1"/>
</dbReference>
<evidence type="ECO:0000256" key="5">
    <source>
        <dbReference type="ARBA" id="ARBA00023326"/>
    </source>
</evidence>
<evidence type="ECO:0000256" key="7">
    <source>
        <dbReference type="RuleBase" id="RU361166"/>
    </source>
</evidence>
<dbReference type="InterPro" id="IPR013783">
    <property type="entry name" value="Ig-like_fold"/>
</dbReference>
<dbReference type="EC" id="3.2.1.4" evidence="7"/>
<dbReference type="KEGG" id="vas:GT360_16615"/>
<dbReference type="GO" id="GO:0030245">
    <property type="term" value="P:cellulose catabolic process"/>
    <property type="evidence" value="ECO:0007669"/>
    <property type="project" value="UniProtKB-KW"/>
</dbReference>
<feature type="chain" id="PRO_5031591777" description="Endoglucanase" evidence="7">
    <location>
        <begin position="24"/>
        <end position="762"/>
    </location>
</feature>
<evidence type="ECO:0000259" key="9">
    <source>
        <dbReference type="Pfam" id="PF02018"/>
    </source>
</evidence>
<dbReference type="Gene3D" id="1.50.10.10">
    <property type="match status" value="1"/>
</dbReference>
<dbReference type="PROSITE" id="PS00698">
    <property type="entry name" value="GH9_3"/>
    <property type="match status" value="1"/>
</dbReference>
<dbReference type="SUPFAM" id="SSF81296">
    <property type="entry name" value="E set domains"/>
    <property type="match status" value="1"/>
</dbReference>
<dbReference type="SUPFAM" id="SSF48208">
    <property type="entry name" value="Six-hairpin glycosidases"/>
    <property type="match status" value="1"/>
</dbReference>
<dbReference type="InterPro" id="IPR008979">
    <property type="entry name" value="Galactose-bd-like_sf"/>
</dbReference>
<keyword evidence="5 6" id="KW-0624">Polysaccharide degradation</keyword>
<dbReference type="InterPro" id="IPR008928">
    <property type="entry name" value="6-hairpin_glycosidase_sf"/>
</dbReference>
<organism evidence="11 12">
    <name type="scientific">Vibrio astriarenae</name>
    <dbReference type="NCBI Taxonomy" id="1481923"/>
    <lineage>
        <taxon>Bacteria</taxon>
        <taxon>Pseudomonadati</taxon>
        <taxon>Pseudomonadota</taxon>
        <taxon>Gammaproteobacteria</taxon>
        <taxon>Vibrionales</taxon>
        <taxon>Vibrionaceae</taxon>
        <taxon>Vibrio</taxon>
    </lineage>
</organism>
<dbReference type="GO" id="GO:0008810">
    <property type="term" value="F:cellulase activity"/>
    <property type="evidence" value="ECO:0007669"/>
    <property type="project" value="UniProtKB-EC"/>
</dbReference>
<dbReference type="PANTHER" id="PTHR22298">
    <property type="entry name" value="ENDO-1,4-BETA-GLUCANASE"/>
    <property type="match status" value="1"/>
</dbReference>
<keyword evidence="7" id="KW-0732">Signal</keyword>
<dbReference type="InterPro" id="IPR003305">
    <property type="entry name" value="CenC_carb-bd"/>
</dbReference>
<dbReference type="AlphaFoldDB" id="A0A7Z2YF96"/>
<keyword evidence="2 6" id="KW-0378">Hydrolase</keyword>
<keyword evidence="7" id="KW-0136">Cellulose degradation</keyword>
<feature type="signal peptide" evidence="7">
    <location>
        <begin position="1"/>
        <end position="23"/>
    </location>
</feature>
<feature type="domain" description="Glycoside hydrolase family 9" evidence="8">
    <location>
        <begin position="261"/>
        <end position="752"/>
    </location>
</feature>
<sequence>MKKSKLHLCILTSILISSGHAFADEMIRNGQFNGIDGWWTAGGQVSTDDNQACMKITNPGSDPWSVILGHGGVGLAEGETYTISFNAYADVNTQVKTLIQHEGPPYTHYFINDTKISTEKQKFTFEFTQDKPSDAGGEFQFQMGAQKPATVCISDMSIQGKPYVEVVENSPIRHNQLGFLPQADKFIFIASDSKEPLRWTLSNAEGINVDMGRTEPFGTNKASGEGLHRINLSHYKSEMSGLTVAIEDDKGVPFDISSQIYNRLKYDALSYFYQNRSGIEIKPEFVQRDDLARPAGHPSDVVTCFDKQDSWGNDWPGCDFTIDTTGGWYDAGDHGKYVVNSGISTWTLLNLYERGLWLDNAQTPFNSGNVTIPEQGNGVNPLLSEARWNIEFMLAMQIPEGKRVYAPIGNQSSDQSLKLTEIDASNLAFHKIADEAWTGMPLPPHMDTQKRYVGQPSTAATLNLAAIGAQCARIWKEIDPEFSKQCLNAAEKAWQAAEKHPEIYAYDNFNGSGPYGDFELADEIYWAASELFITTGKDSYKQVVVDSPLYLDTPKANLEADGDIFWQYTAPLGTISLAVVESKLDKKEVEKARKAIIETSDNYVSQLANEGYHIPYTVEEYPWGSNSNLVNRGIFLIYANDFTGDTKYIKAAANAMDYVLGANPMNISYITGHGTNAAQNPHHRFWAKAADENYPAPAPGALIGGPNSISFSDPVAAPLKGNCIGQTCYRDNINAWTLNEITINWNAPLVWVASALDEGKLN</sequence>
<evidence type="ECO:0000256" key="6">
    <source>
        <dbReference type="PROSITE-ProRule" id="PRU10060"/>
    </source>
</evidence>
<feature type="domain" description="Cellulase Ig-like" evidence="10">
    <location>
        <begin position="169"/>
        <end position="244"/>
    </location>
</feature>
<evidence type="ECO:0000256" key="1">
    <source>
        <dbReference type="ARBA" id="ARBA00007072"/>
    </source>
</evidence>
<dbReference type="Gene3D" id="2.60.120.260">
    <property type="entry name" value="Galactose-binding domain-like"/>
    <property type="match status" value="1"/>
</dbReference>
<evidence type="ECO:0000256" key="4">
    <source>
        <dbReference type="ARBA" id="ARBA00023295"/>
    </source>
</evidence>
<feature type="active site" evidence="6">
    <location>
        <position position="740"/>
    </location>
</feature>
<dbReference type="InterPro" id="IPR033126">
    <property type="entry name" value="Glyco_hydro_9_Asp/Glu_AS"/>
</dbReference>
<dbReference type="CDD" id="cd02850">
    <property type="entry name" value="E_set_Cellulase_N"/>
    <property type="match status" value="1"/>
</dbReference>
<feature type="active site" evidence="6">
    <location>
        <position position="731"/>
    </location>
</feature>
<name>A0A7Z2YF96_9VIBR</name>
<dbReference type="Proteomes" id="UP000464262">
    <property type="component" value="Chromosome 2"/>
</dbReference>
<dbReference type="InterPro" id="IPR001701">
    <property type="entry name" value="Glyco_hydro_9"/>
</dbReference>
<protein>
    <recommendedName>
        <fullName evidence="7">Endoglucanase</fullName>
        <ecNumber evidence="7">3.2.1.4</ecNumber>
    </recommendedName>
</protein>
<dbReference type="Pfam" id="PF02927">
    <property type="entry name" value="CelD_N"/>
    <property type="match status" value="1"/>
</dbReference>
<reference evidence="11 12" key="1">
    <citation type="submission" date="2020-01" db="EMBL/GenBank/DDBJ databases">
        <title>Whole genome and functional gene identification of agarase of Vibrio HN897.</title>
        <authorList>
            <person name="Liu Y."/>
            <person name="Zhao Z."/>
        </authorList>
    </citation>
    <scope>NUCLEOTIDE SEQUENCE [LARGE SCALE GENOMIC DNA]</scope>
    <source>
        <strain evidence="11 12">HN897</strain>
    </source>
</reference>
<evidence type="ECO:0000256" key="2">
    <source>
        <dbReference type="ARBA" id="ARBA00022801"/>
    </source>
</evidence>
<dbReference type="InterPro" id="IPR014756">
    <property type="entry name" value="Ig_E-set"/>
</dbReference>
<accession>A0A7Z2YF96</accession>
<keyword evidence="3 6" id="KW-0119">Carbohydrate metabolism</keyword>
<dbReference type="RefSeq" id="WP_164650076.1">
    <property type="nucleotide sequence ID" value="NZ_CP047476.1"/>
</dbReference>
<dbReference type="EMBL" id="CP047476">
    <property type="protein sequence ID" value="QIA65176.1"/>
    <property type="molecule type" value="Genomic_DNA"/>
</dbReference>
<comment type="catalytic activity">
    <reaction evidence="7">
        <text>Endohydrolysis of (1-&gt;4)-beta-D-glucosidic linkages in cellulose, lichenin and cereal beta-D-glucans.</text>
        <dbReference type="EC" id="3.2.1.4"/>
    </reaction>
</comment>
<proteinExistence type="inferred from homology"/>
<keyword evidence="12" id="KW-1185">Reference proteome</keyword>
<dbReference type="InterPro" id="IPR004197">
    <property type="entry name" value="Cellulase_Ig-like"/>
</dbReference>
<feature type="domain" description="CBM-cenC" evidence="9">
    <location>
        <begin position="25"/>
        <end position="144"/>
    </location>
</feature>
<evidence type="ECO:0000256" key="3">
    <source>
        <dbReference type="ARBA" id="ARBA00023277"/>
    </source>
</evidence>
<evidence type="ECO:0000313" key="12">
    <source>
        <dbReference type="Proteomes" id="UP000464262"/>
    </source>
</evidence>
<comment type="similarity">
    <text evidence="1 6 7">Belongs to the glycosyl hydrolase 9 (cellulase E) family.</text>
</comment>
<dbReference type="Pfam" id="PF02018">
    <property type="entry name" value="CBM_4_9"/>
    <property type="match status" value="1"/>
</dbReference>
<dbReference type="SUPFAM" id="SSF49785">
    <property type="entry name" value="Galactose-binding domain-like"/>
    <property type="match status" value="1"/>
</dbReference>
<evidence type="ECO:0000259" key="10">
    <source>
        <dbReference type="Pfam" id="PF02927"/>
    </source>
</evidence>
<gene>
    <name evidence="11" type="ORF">GT360_16615</name>
</gene>
<keyword evidence="4 6" id="KW-0326">Glycosidase</keyword>
<dbReference type="Gene3D" id="2.60.40.10">
    <property type="entry name" value="Immunoglobulins"/>
    <property type="match status" value="1"/>
</dbReference>
<dbReference type="InterPro" id="IPR012341">
    <property type="entry name" value="6hp_glycosidase-like_sf"/>
</dbReference>
<evidence type="ECO:0000259" key="8">
    <source>
        <dbReference type="Pfam" id="PF00759"/>
    </source>
</evidence>
<evidence type="ECO:0000313" key="11">
    <source>
        <dbReference type="EMBL" id="QIA65176.1"/>
    </source>
</evidence>